<evidence type="ECO:0000313" key="17">
    <source>
        <dbReference type="Proteomes" id="UP001140560"/>
    </source>
</evidence>
<comment type="function">
    <text evidence="13">Dual chitinase/transglycosylase that plays a role in cell wall architecture. Chitinase and transglycosylase activities are coupled. Required for the polysaccharide cross-linking at the septa and the cell wall. More specifically, transfers chitin to 1,6-beta-glucan in the cell wall.</text>
</comment>
<sequence length="482" mass="49065">MEKTCPNDPAMPQTWNTEFTAGKDAIKGWKQTAGSLTYGSDGAEFIIAKKGDAPTIGSESYLHFGYVEVTMKAAPGQGIISSIVLQSDDLDEVDWEWIGGVDSKVQQNYFGKGNTTTYDRMIEADVANNQNEFHTYALNWTAEALTWIIDNKPVRTLKYADANGGKNYPQTPCNVRLGNWAGGDSVDAGTVEWAGGKVDYTKAPFTMTVKSIKVINYSPGTEYKYKDKSGSFESIEVIGAGNAEGAPQNTDVIQSSASATGAPLASGVDAPSATGSAAQGSGSSPSNSTSTTCTEGENATTPAATGSTKSTAAPGGGESGFDYPSVPQTSEGAGSPPAEQTPSPQTSGSAGGEESAPCECGTATVTVTGAPPPASSAPPAVFTSEFSAVPLSSILTRVSTPAAAQPPTTPVVSQPPYPTTGLAIDTRSAPAVPNPSAPTGALPVPSGNATTSAPPAEFTGAASHNKASVFAGVLAGAMLLAY</sequence>
<dbReference type="AlphaFoldDB" id="A0A9W8YEJ0"/>
<dbReference type="InterPro" id="IPR000757">
    <property type="entry name" value="Beta-glucanase-like"/>
</dbReference>
<evidence type="ECO:0000256" key="4">
    <source>
        <dbReference type="ARBA" id="ARBA00022676"/>
    </source>
</evidence>
<dbReference type="SUPFAM" id="SSF49899">
    <property type="entry name" value="Concanavalin A-like lectins/glucanases"/>
    <property type="match status" value="1"/>
</dbReference>
<keyword evidence="10" id="KW-0326">Glycosidase</keyword>
<dbReference type="GO" id="GO:0009277">
    <property type="term" value="C:fungal-type cell wall"/>
    <property type="evidence" value="ECO:0007669"/>
    <property type="project" value="TreeGrafter"/>
</dbReference>
<protein>
    <recommendedName>
        <fullName evidence="3">chitinase</fullName>
        <ecNumber evidence="3">3.2.1.14</ecNumber>
    </recommendedName>
</protein>
<evidence type="ECO:0000256" key="2">
    <source>
        <dbReference type="ARBA" id="ARBA00004370"/>
    </source>
</evidence>
<feature type="compositionally biased region" description="Polar residues" evidence="14">
    <location>
        <begin position="326"/>
        <end position="348"/>
    </location>
</feature>
<comment type="catalytic activity">
    <reaction evidence="1">
        <text>Random endo-hydrolysis of N-acetyl-beta-D-glucosaminide (1-&gt;4)-beta-linkages in chitin and chitodextrins.</text>
        <dbReference type="EC" id="3.2.1.14"/>
    </reaction>
</comment>
<keyword evidence="7" id="KW-0378">Hydrolase</keyword>
<evidence type="ECO:0000256" key="6">
    <source>
        <dbReference type="ARBA" id="ARBA00022729"/>
    </source>
</evidence>
<dbReference type="Pfam" id="PF00722">
    <property type="entry name" value="Glyco_hydro_16"/>
    <property type="match status" value="1"/>
</dbReference>
<evidence type="ECO:0000256" key="3">
    <source>
        <dbReference type="ARBA" id="ARBA00012729"/>
    </source>
</evidence>
<evidence type="ECO:0000256" key="10">
    <source>
        <dbReference type="ARBA" id="ARBA00023295"/>
    </source>
</evidence>
<dbReference type="Gene3D" id="2.60.120.200">
    <property type="match status" value="1"/>
</dbReference>
<evidence type="ECO:0000256" key="1">
    <source>
        <dbReference type="ARBA" id="ARBA00000822"/>
    </source>
</evidence>
<dbReference type="GO" id="GO:0005975">
    <property type="term" value="P:carbohydrate metabolic process"/>
    <property type="evidence" value="ECO:0007669"/>
    <property type="project" value="InterPro"/>
</dbReference>
<proteinExistence type="inferred from homology"/>
<feature type="region of interest" description="Disordered" evidence="14">
    <location>
        <begin position="253"/>
        <end position="359"/>
    </location>
</feature>
<dbReference type="GO" id="GO:0016757">
    <property type="term" value="F:glycosyltransferase activity"/>
    <property type="evidence" value="ECO:0007669"/>
    <property type="project" value="UniProtKB-KW"/>
</dbReference>
<dbReference type="CDD" id="cd02183">
    <property type="entry name" value="GH16_fungal_CRH1_transglycosylase"/>
    <property type="match status" value="1"/>
</dbReference>
<keyword evidence="11" id="KW-0961">Cell wall biogenesis/degradation</keyword>
<evidence type="ECO:0000256" key="7">
    <source>
        <dbReference type="ARBA" id="ARBA00022801"/>
    </source>
</evidence>
<evidence type="ECO:0000313" key="16">
    <source>
        <dbReference type="EMBL" id="KAJ4375971.1"/>
    </source>
</evidence>
<dbReference type="GO" id="GO:0016020">
    <property type="term" value="C:membrane"/>
    <property type="evidence" value="ECO:0007669"/>
    <property type="project" value="UniProtKB-SubCell"/>
</dbReference>
<evidence type="ECO:0000256" key="9">
    <source>
        <dbReference type="ARBA" id="ARBA00023180"/>
    </source>
</evidence>
<comment type="caution">
    <text evidence="16">The sequence shown here is derived from an EMBL/GenBank/DDBJ whole genome shotgun (WGS) entry which is preliminary data.</text>
</comment>
<dbReference type="InterPro" id="IPR050546">
    <property type="entry name" value="Glycosyl_Hydrlase_16"/>
</dbReference>
<dbReference type="GO" id="GO:0008843">
    <property type="term" value="F:endochitinase activity"/>
    <property type="evidence" value="ECO:0007669"/>
    <property type="project" value="UniProtKB-EC"/>
</dbReference>
<feature type="region of interest" description="Disordered" evidence="14">
    <location>
        <begin position="428"/>
        <end position="453"/>
    </location>
</feature>
<dbReference type="EC" id="3.2.1.14" evidence="3"/>
<feature type="compositionally biased region" description="Low complexity" evidence="14">
    <location>
        <begin position="270"/>
        <end position="292"/>
    </location>
</feature>
<dbReference type="PROSITE" id="PS51762">
    <property type="entry name" value="GH16_2"/>
    <property type="match status" value="1"/>
</dbReference>
<comment type="similarity">
    <text evidence="12">Belongs to the glycosyl hydrolase 16 family. CRH1 subfamily.</text>
</comment>
<dbReference type="InterPro" id="IPR013320">
    <property type="entry name" value="ConA-like_dom_sf"/>
</dbReference>
<feature type="compositionally biased region" description="Polar residues" evidence="14">
    <location>
        <begin position="293"/>
        <end position="311"/>
    </location>
</feature>
<keyword evidence="9" id="KW-0325">Glycoprotein</keyword>
<evidence type="ECO:0000256" key="8">
    <source>
        <dbReference type="ARBA" id="ARBA00023136"/>
    </source>
</evidence>
<comment type="subcellular location">
    <subcellularLocation>
        <location evidence="2">Membrane</location>
    </subcellularLocation>
</comment>
<evidence type="ECO:0000256" key="5">
    <source>
        <dbReference type="ARBA" id="ARBA00022679"/>
    </source>
</evidence>
<gene>
    <name evidence="16" type="ORF">N0V83_001251</name>
</gene>
<reference evidence="16" key="1">
    <citation type="submission" date="2022-10" db="EMBL/GenBank/DDBJ databases">
        <title>Tapping the CABI collections for fungal endophytes: first genome assemblies for Collariella, Neodidymelliopsis, Ascochyta clinopodiicola, Didymella pomorum, Didymosphaeria variabile, Neocosmospora piperis and Neocucurbitaria cava.</title>
        <authorList>
            <person name="Hill R."/>
        </authorList>
    </citation>
    <scope>NUCLEOTIDE SEQUENCE</scope>
    <source>
        <strain evidence="16">IMI 356814</strain>
    </source>
</reference>
<keyword evidence="4" id="KW-0328">Glycosyltransferase</keyword>
<feature type="domain" description="GH16" evidence="15">
    <location>
        <begin position="1"/>
        <end position="209"/>
    </location>
</feature>
<dbReference type="EMBL" id="JAPEUY010000002">
    <property type="protein sequence ID" value="KAJ4375971.1"/>
    <property type="molecule type" value="Genomic_DNA"/>
</dbReference>
<keyword evidence="5" id="KW-0808">Transferase</keyword>
<dbReference type="GO" id="GO:0031505">
    <property type="term" value="P:fungal-type cell wall organization"/>
    <property type="evidence" value="ECO:0007669"/>
    <property type="project" value="TreeGrafter"/>
</dbReference>
<keyword evidence="6" id="KW-0732">Signal</keyword>
<evidence type="ECO:0000256" key="12">
    <source>
        <dbReference type="ARBA" id="ARBA00038074"/>
    </source>
</evidence>
<evidence type="ECO:0000256" key="13">
    <source>
        <dbReference type="ARBA" id="ARBA00093308"/>
    </source>
</evidence>
<keyword evidence="8" id="KW-0472">Membrane</keyword>
<organism evidence="16 17">
    <name type="scientific">Neocucurbitaria cava</name>
    <dbReference type="NCBI Taxonomy" id="798079"/>
    <lineage>
        <taxon>Eukaryota</taxon>
        <taxon>Fungi</taxon>
        <taxon>Dikarya</taxon>
        <taxon>Ascomycota</taxon>
        <taxon>Pezizomycotina</taxon>
        <taxon>Dothideomycetes</taxon>
        <taxon>Pleosporomycetidae</taxon>
        <taxon>Pleosporales</taxon>
        <taxon>Pleosporineae</taxon>
        <taxon>Cucurbitariaceae</taxon>
        <taxon>Neocucurbitaria</taxon>
    </lineage>
</organism>
<dbReference type="Proteomes" id="UP001140560">
    <property type="component" value="Unassembled WGS sequence"/>
</dbReference>
<accession>A0A9W8YEJ0</accession>
<dbReference type="PANTHER" id="PTHR10963">
    <property type="entry name" value="GLYCOSYL HYDROLASE-RELATED"/>
    <property type="match status" value="1"/>
</dbReference>
<dbReference type="PANTHER" id="PTHR10963:SF27">
    <property type="entry name" value="GLYCOSIDASE-RELATED"/>
    <property type="match status" value="1"/>
</dbReference>
<name>A0A9W8YEJ0_9PLEO</name>
<dbReference type="FunFam" id="2.60.120.200:FF:000152">
    <property type="entry name" value="Cell wall glucanase"/>
    <property type="match status" value="1"/>
</dbReference>
<keyword evidence="17" id="KW-1185">Reference proteome</keyword>
<dbReference type="OrthoDB" id="4781at2759"/>
<evidence type="ECO:0000256" key="14">
    <source>
        <dbReference type="SAM" id="MobiDB-lite"/>
    </source>
</evidence>
<evidence type="ECO:0000256" key="11">
    <source>
        <dbReference type="ARBA" id="ARBA00023316"/>
    </source>
</evidence>
<evidence type="ECO:0000259" key="15">
    <source>
        <dbReference type="PROSITE" id="PS51762"/>
    </source>
</evidence>